<organism evidence="2 3">
    <name type="scientific">Zootermopsis nevadensis</name>
    <name type="common">Dampwood termite</name>
    <dbReference type="NCBI Taxonomy" id="136037"/>
    <lineage>
        <taxon>Eukaryota</taxon>
        <taxon>Metazoa</taxon>
        <taxon>Ecdysozoa</taxon>
        <taxon>Arthropoda</taxon>
        <taxon>Hexapoda</taxon>
        <taxon>Insecta</taxon>
        <taxon>Pterygota</taxon>
        <taxon>Neoptera</taxon>
        <taxon>Polyneoptera</taxon>
        <taxon>Dictyoptera</taxon>
        <taxon>Blattodea</taxon>
        <taxon>Blattoidea</taxon>
        <taxon>Termitoidae</taxon>
        <taxon>Termopsidae</taxon>
        <taxon>Zootermopsis</taxon>
    </lineage>
</organism>
<feature type="region of interest" description="Disordered" evidence="1">
    <location>
        <begin position="192"/>
        <end position="229"/>
    </location>
</feature>
<keyword evidence="3" id="KW-1185">Reference proteome</keyword>
<evidence type="ECO:0000313" key="2">
    <source>
        <dbReference type="EMBL" id="KDR23243.1"/>
    </source>
</evidence>
<feature type="region of interest" description="Disordered" evidence="1">
    <location>
        <begin position="90"/>
        <end position="109"/>
    </location>
</feature>
<name>A0A067RJR3_ZOONE</name>
<dbReference type="AlphaFoldDB" id="A0A067RJR3"/>
<proteinExistence type="predicted"/>
<sequence length="267" mass="29090">MAVPSENHEMDYFATAVTTNIPCDSNTDHLDTKGGYPNGQVNGLKHLLLANGQIPSGQASRDKCSVRIIENPQFVRGGSVDSQQRKLLPVTRSHSGHLHSDQRSGAGSEEEVRLLADHHAPLLALSGEETLQHIETSHRAVAATDTSCIDTGRIEDGGGEDVGASDLELNTTQVSNLDLSFDGDVLVKEGNECSHQNQEQRNSQQHTPHHHHHQNNSSHNSHSQGKPRLHHIDCITGTTTTRSQFYPPLLQQTPSAVTAMPQAEVFH</sequence>
<accession>A0A067RJR3</accession>
<evidence type="ECO:0000256" key="1">
    <source>
        <dbReference type="SAM" id="MobiDB-lite"/>
    </source>
</evidence>
<dbReference type="Proteomes" id="UP000027135">
    <property type="component" value="Unassembled WGS sequence"/>
</dbReference>
<evidence type="ECO:0000313" key="3">
    <source>
        <dbReference type="Proteomes" id="UP000027135"/>
    </source>
</evidence>
<dbReference type="EMBL" id="KK852470">
    <property type="protein sequence ID" value="KDR23243.1"/>
    <property type="molecule type" value="Genomic_DNA"/>
</dbReference>
<protein>
    <submittedName>
        <fullName evidence="2">Uncharacterized protein</fullName>
    </submittedName>
</protein>
<reference evidence="2 3" key="1">
    <citation type="journal article" date="2014" name="Nat. Commun.">
        <title>Molecular traces of alternative social organization in a termite genome.</title>
        <authorList>
            <person name="Terrapon N."/>
            <person name="Li C."/>
            <person name="Robertson H.M."/>
            <person name="Ji L."/>
            <person name="Meng X."/>
            <person name="Booth W."/>
            <person name="Chen Z."/>
            <person name="Childers C.P."/>
            <person name="Glastad K.M."/>
            <person name="Gokhale K."/>
            <person name="Gowin J."/>
            <person name="Gronenberg W."/>
            <person name="Hermansen R.A."/>
            <person name="Hu H."/>
            <person name="Hunt B.G."/>
            <person name="Huylmans A.K."/>
            <person name="Khalil S.M."/>
            <person name="Mitchell R.D."/>
            <person name="Munoz-Torres M.C."/>
            <person name="Mustard J.A."/>
            <person name="Pan H."/>
            <person name="Reese J.T."/>
            <person name="Scharf M.E."/>
            <person name="Sun F."/>
            <person name="Vogel H."/>
            <person name="Xiao J."/>
            <person name="Yang W."/>
            <person name="Yang Z."/>
            <person name="Yang Z."/>
            <person name="Zhou J."/>
            <person name="Zhu J."/>
            <person name="Brent C.S."/>
            <person name="Elsik C.G."/>
            <person name="Goodisman M.A."/>
            <person name="Liberles D.A."/>
            <person name="Roe R.M."/>
            <person name="Vargo E.L."/>
            <person name="Vilcinskas A."/>
            <person name="Wang J."/>
            <person name="Bornberg-Bauer E."/>
            <person name="Korb J."/>
            <person name="Zhang G."/>
            <person name="Liebig J."/>
        </authorList>
    </citation>
    <scope>NUCLEOTIDE SEQUENCE [LARGE SCALE GENOMIC DNA]</scope>
    <source>
        <tissue evidence="2">Whole organism</tissue>
    </source>
</reference>
<dbReference type="InParanoid" id="A0A067RJR3"/>
<gene>
    <name evidence="2" type="ORF">L798_07145</name>
</gene>
<dbReference type="STRING" id="136037.A0A067RJR3"/>
<feature type="compositionally biased region" description="Low complexity" evidence="1">
    <location>
        <begin position="215"/>
        <end position="224"/>
    </location>
</feature>